<evidence type="ECO:0000256" key="1">
    <source>
        <dbReference type="SAM" id="MobiDB-lite"/>
    </source>
</evidence>
<evidence type="ECO:0000313" key="2">
    <source>
        <dbReference type="EMBL" id="RKN39719.1"/>
    </source>
</evidence>
<accession>A0A3A9YVC6</accession>
<dbReference type="EMBL" id="RBAL01000012">
    <property type="protein sequence ID" value="RKN39719.1"/>
    <property type="molecule type" value="Genomic_DNA"/>
</dbReference>
<comment type="caution">
    <text evidence="2">The sequence shown here is derived from an EMBL/GenBank/DDBJ whole genome shotgun (WGS) entry which is preliminary data.</text>
</comment>
<feature type="region of interest" description="Disordered" evidence="1">
    <location>
        <begin position="19"/>
        <end position="43"/>
    </location>
</feature>
<evidence type="ECO:0000313" key="3">
    <source>
        <dbReference type="Proteomes" id="UP000272474"/>
    </source>
</evidence>
<organism evidence="2 3">
    <name type="scientific">Streptomyces hoynatensis</name>
    <dbReference type="NCBI Taxonomy" id="1141874"/>
    <lineage>
        <taxon>Bacteria</taxon>
        <taxon>Bacillati</taxon>
        <taxon>Actinomycetota</taxon>
        <taxon>Actinomycetes</taxon>
        <taxon>Kitasatosporales</taxon>
        <taxon>Streptomycetaceae</taxon>
        <taxon>Streptomyces</taxon>
    </lineage>
</organism>
<feature type="compositionally biased region" description="Low complexity" evidence="1">
    <location>
        <begin position="102"/>
        <end position="114"/>
    </location>
</feature>
<dbReference type="Proteomes" id="UP000272474">
    <property type="component" value="Unassembled WGS sequence"/>
</dbReference>
<proteinExistence type="predicted"/>
<gene>
    <name evidence="2" type="ORF">D7294_19950</name>
</gene>
<dbReference type="AlphaFoldDB" id="A0A3A9YVC6"/>
<reference evidence="2 3" key="1">
    <citation type="journal article" date="2014" name="Int. J. Syst. Evol. Microbiol.">
        <title>Streptomyces hoynatensis sp. nov., isolated from deep marine sediment.</title>
        <authorList>
            <person name="Veyisoglu A."/>
            <person name="Sahin N."/>
        </authorList>
    </citation>
    <scope>NUCLEOTIDE SEQUENCE [LARGE SCALE GENOMIC DNA]</scope>
    <source>
        <strain evidence="2 3">KCTC 29097</strain>
    </source>
</reference>
<protein>
    <submittedName>
        <fullName evidence="2">Uncharacterized protein</fullName>
    </submittedName>
</protein>
<keyword evidence="3" id="KW-1185">Reference proteome</keyword>
<feature type="compositionally biased region" description="Basic and acidic residues" evidence="1">
    <location>
        <begin position="28"/>
        <end position="40"/>
    </location>
</feature>
<name>A0A3A9YVC6_9ACTN</name>
<sequence>MPRVECPCCHRQIAAAPVSGAPRTGRLWRHDQPGTRRSEDGSLLSCPGSLHLVELPLPAREPGAAAAQLELPGAEAEFPPEGSRGQESQEGPGAAGTGPGPGRAEPGADAGLLF</sequence>
<feature type="region of interest" description="Disordered" evidence="1">
    <location>
        <begin position="71"/>
        <end position="114"/>
    </location>
</feature>